<comment type="similarity">
    <text evidence="1">Belongs to the low molecular weight phosphotyrosine protein phosphatase family.</text>
</comment>
<dbReference type="EC" id="3.1.3.48" evidence="2"/>
<keyword evidence="4" id="KW-0904">Protein phosphatase</keyword>
<keyword evidence="3" id="KW-0378">Hydrolase</keyword>
<comment type="catalytic activity">
    <reaction evidence="5">
        <text>O-phospho-L-tyrosyl-[protein] + H2O = L-tyrosyl-[protein] + phosphate</text>
        <dbReference type="Rhea" id="RHEA:10684"/>
        <dbReference type="Rhea" id="RHEA-COMP:10136"/>
        <dbReference type="Rhea" id="RHEA-COMP:20101"/>
        <dbReference type="ChEBI" id="CHEBI:15377"/>
        <dbReference type="ChEBI" id="CHEBI:43474"/>
        <dbReference type="ChEBI" id="CHEBI:46858"/>
        <dbReference type="ChEBI" id="CHEBI:61978"/>
        <dbReference type="EC" id="3.1.3.48"/>
    </reaction>
</comment>
<dbReference type="Gene3D" id="3.40.50.2300">
    <property type="match status" value="1"/>
</dbReference>
<dbReference type="PANTHER" id="PTHR11717:SF31">
    <property type="entry name" value="LOW MOLECULAR WEIGHT PROTEIN-TYROSINE-PHOSPHATASE ETP-RELATED"/>
    <property type="match status" value="1"/>
</dbReference>
<evidence type="ECO:0000313" key="7">
    <source>
        <dbReference type="EMBL" id="WNC69640.1"/>
    </source>
</evidence>
<dbReference type="InterPro" id="IPR036196">
    <property type="entry name" value="Ptyr_pPase_sf"/>
</dbReference>
<accession>A0ABY9TLS9</accession>
<evidence type="ECO:0000256" key="3">
    <source>
        <dbReference type="ARBA" id="ARBA00022801"/>
    </source>
</evidence>
<evidence type="ECO:0000256" key="2">
    <source>
        <dbReference type="ARBA" id="ARBA00013064"/>
    </source>
</evidence>
<gene>
    <name evidence="7" type="ORF">RI845_05690</name>
</gene>
<protein>
    <recommendedName>
        <fullName evidence="2">protein-tyrosine-phosphatase</fullName>
        <ecNumber evidence="2">3.1.3.48</ecNumber>
    </recommendedName>
</protein>
<dbReference type="PANTHER" id="PTHR11717">
    <property type="entry name" value="LOW MOLECULAR WEIGHT PROTEIN TYROSINE PHOSPHATASE"/>
    <property type="match status" value="1"/>
</dbReference>
<evidence type="ECO:0000256" key="5">
    <source>
        <dbReference type="ARBA" id="ARBA00051722"/>
    </source>
</evidence>
<evidence type="ECO:0000256" key="1">
    <source>
        <dbReference type="ARBA" id="ARBA00011063"/>
    </source>
</evidence>
<dbReference type="SMART" id="SM00226">
    <property type="entry name" value="LMWPc"/>
    <property type="match status" value="1"/>
</dbReference>
<evidence type="ECO:0000259" key="6">
    <source>
        <dbReference type="SMART" id="SM00226"/>
    </source>
</evidence>
<dbReference type="Pfam" id="PF01451">
    <property type="entry name" value="LMWPc"/>
    <property type="match status" value="1"/>
</dbReference>
<evidence type="ECO:0000313" key="8">
    <source>
        <dbReference type="Proteomes" id="UP001248581"/>
    </source>
</evidence>
<dbReference type="RefSeq" id="WP_348388783.1">
    <property type="nucleotide sequence ID" value="NZ_CP134146.1"/>
</dbReference>
<keyword evidence="8" id="KW-1185">Reference proteome</keyword>
<sequence length="143" mass="15969">MFNKILTVCIGNICRSPSAERILMDLLPNKEISSAGIGALVDHGIEKHAAELLVNAGYNADDHNARQVNTDIINDADLILVMEKKHQHVLMQKFPSASGKIMLLGKWHNEEEIPDPYKKSQDVFNHTFVLIKKNAQAWADKIG</sequence>
<dbReference type="InterPro" id="IPR017867">
    <property type="entry name" value="Tyr_phospatase_low_mol_wt"/>
</dbReference>
<dbReference type="Proteomes" id="UP001248581">
    <property type="component" value="Chromosome"/>
</dbReference>
<evidence type="ECO:0000256" key="4">
    <source>
        <dbReference type="ARBA" id="ARBA00022912"/>
    </source>
</evidence>
<dbReference type="CDD" id="cd16343">
    <property type="entry name" value="LMWPTP"/>
    <property type="match status" value="1"/>
</dbReference>
<feature type="domain" description="Phosphotyrosine protein phosphatase I" evidence="6">
    <location>
        <begin position="3"/>
        <end position="141"/>
    </location>
</feature>
<organism evidence="7 8">
    <name type="scientific">Thalassotalea nanhaiensis</name>
    <dbReference type="NCBI Taxonomy" id="3065648"/>
    <lineage>
        <taxon>Bacteria</taxon>
        <taxon>Pseudomonadati</taxon>
        <taxon>Pseudomonadota</taxon>
        <taxon>Gammaproteobacteria</taxon>
        <taxon>Alteromonadales</taxon>
        <taxon>Colwelliaceae</taxon>
        <taxon>Thalassotalea</taxon>
    </lineage>
</organism>
<dbReference type="SUPFAM" id="SSF52788">
    <property type="entry name" value="Phosphotyrosine protein phosphatases I"/>
    <property type="match status" value="1"/>
</dbReference>
<dbReference type="EMBL" id="CP134146">
    <property type="protein sequence ID" value="WNC69640.1"/>
    <property type="molecule type" value="Genomic_DNA"/>
</dbReference>
<name>A0ABY9TLS9_9GAMM</name>
<dbReference type="InterPro" id="IPR050438">
    <property type="entry name" value="LMW_PTPase"/>
</dbReference>
<dbReference type="InterPro" id="IPR023485">
    <property type="entry name" value="Ptyr_pPase"/>
</dbReference>
<reference evidence="8" key="1">
    <citation type="submission" date="2023-09" db="EMBL/GenBank/DDBJ databases">
        <authorList>
            <person name="Li S."/>
            <person name="Li X."/>
            <person name="Zhang C."/>
            <person name="Zhao Z."/>
        </authorList>
    </citation>
    <scope>NUCLEOTIDE SEQUENCE [LARGE SCALE GENOMIC DNA]</scope>
    <source>
        <strain evidence="8">SQ345</strain>
    </source>
</reference>
<dbReference type="PRINTS" id="PR00719">
    <property type="entry name" value="LMWPTPASE"/>
</dbReference>
<proteinExistence type="inferred from homology"/>